<organism evidence="3 4">
    <name type="scientific">Ligilactobacillus murinus DSM 20452 = NBRC 14221</name>
    <dbReference type="NCBI Taxonomy" id="1423772"/>
    <lineage>
        <taxon>Bacteria</taxon>
        <taxon>Bacillati</taxon>
        <taxon>Bacillota</taxon>
        <taxon>Bacilli</taxon>
        <taxon>Lactobacillales</taxon>
        <taxon>Lactobacillaceae</taxon>
        <taxon>Ligilactobacillus</taxon>
    </lineage>
</organism>
<dbReference type="InterPro" id="IPR028098">
    <property type="entry name" value="Glyco_trans_4-like_N"/>
</dbReference>
<dbReference type="Proteomes" id="UP000051612">
    <property type="component" value="Unassembled WGS sequence"/>
</dbReference>
<name>A0A0R2BC44_9LACO</name>
<dbReference type="Pfam" id="PF00534">
    <property type="entry name" value="Glycos_transf_1"/>
    <property type="match status" value="1"/>
</dbReference>
<dbReference type="Pfam" id="PF13439">
    <property type="entry name" value="Glyco_transf_4"/>
    <property type="match status" value="1"/>
</dbReference>
<dbReference type="EMBL" id="AYYN01000031">
    <property type="protein sequence ID" value="KRM76721.1"/>
    <property type="molecule type" value="Genomic_DNA"/>
</dbReference>
<proteinExistence type="predicted"/>
<comment type="caution">
    <text evidence="3">The sequence shown here is derived from an EMBL/GenBank/DDBJ whole genome shotgun (WGS) entry which is preliminary data.</text>
</comment>
<gene>
    <name evidence="3" type="ORF">FC48_GL001419</name>
</gene>
<sequence length="367" mass="42639">MVRRILHFEMTDNIGGIETFIMNMYKNMDSNDIRFDVITTSRDKIPFEEKLREQNSKIYHIPSPKNIYLYVMEIIRIIRSNNYDIIHIHKNSLVNIIPIIIAYKINGSRVIVHAHNTAPTKGNLKFLHYINRWLLKSMNIRRVACSRKAAKWIFNTDIADQVLIIPNGIKLEQYARNKIIREKIRRKYSLDSDDILIGNVGRLTKQKNQEYLIELLEKLDEKFKLIIIGDGKLRNTLISSAKRRKVLERIIFTGAVQNVNDYLQAVDIFVMPSLFEGLPIAGIEAQAMGIPVLVSDAVSIELKLTSNIEYLRLANQEQWINHIKKSVGKVNHESIEQIRENGYDISQTRIKIRQLYNKILVGNNDCE</sequence>
<dbReference type="InterPro" id="IPR001296">
    <property type="entry name" value="Glyco_trans_1"/>
</dbReference>
<dbReference type="AlphaFoldDB" id="A0A0R2BC44"/>
<reference evidence="3 4" key="1">
    <citation type="journal article" date="2015" name="Genome Announc.">
        <title>Expanding the biotechnology potential of lactobacilli through comparative genomics of 213 strains and associated genera.</title>
        <authorList>
            <person name="Sun Z."/>
            <person name="Harris H.M."/>
            <person name="McCann A."/>
            <person name="Guo C."/>
            <person name="Argimon S."/>
            <person name="Zhang W."/>
            <person name="Yang X."/>
            <person name="Jeffery I.B."/>
            <person name="Cooney J.C."/>
            <person name="Kagawa T.F."/>
            <person name="Liu W."/>
            <person name="Song Y."/>
            <person name="Salvetti E."/>
            <person name="Wrobel A."/>
            <person name="Rasinkangas P."/>
            <person name="Parkhill J."/>
            <person name="Rea M.C."/>
            <person name="O'Sullivan O."/>
            <person name="Ritari J."/>
            <person name="Douillard F.P."/>
            <person name="Paul Ross R."/>
            <person name="Yang R."/>
            <person name="Briner A.E."/>
            <person name="Felis G.E."/>
            <person name="de Vos W.M."/>
            <person name="Barrangou R."/>
            <person name="Klaenhammer T.R."/>
            <person name="Caufield P.W."/>
            <person name="Cui Y."/>
            <person name="Zhang H."/>
            <person name="O'Toole P.W."/>
        </authorList>
    </citation>
    <scope>NUCLEOTIDE SEQUENCE [LARGE SCALE GENOMIC DNA]</scope>
    <source>
        <strain evidence="3 4">DSM 20452</strain>
    </source>
</reference>
<evidence type="ECO:0000259" key="2">
    <source>
        <dbReference type="Pfam" id="PF13439"/>
    </source>
</evidence>
<dbReference type="PANTHER" id="PTHR45947">
    <property type="entry name" value="SULFOQUINOVOSYL TRANSFERASE SQD2"/>
    <property type="match status" value="1"/>
</dbReference>
<evidence type="ECO:0008006" key="5">
    <source>
        <dbReference type="Google" id="ProtNLM"/>
    </source>
</evidence>
<dbReference type="SUPFAM" id="SSF53756">
    <property type="entry name" value="UDP-Glycosyltransferase/glycogen phosphorylase"/>
    <property type="match status" value="1"/>
</dbReference>
<dbReference type="PANTHER" id="PTHR45947:SF3">
    <property type="entry name" value="SULFOQUINOVOSYL TRANSFERASE SQD2"/>
    <property type="match status" value="1"/>
</dbReference>
<dbReference type="Gene3D" id="3.40.50.2000">
    <property type="entry name" value="Glycogen Phosphorylase B"/>
    <property type="match status" value="2"/>
</dbReference>
<protein>
    <recommendedName>
        <fullName evidence="5">Glycosyltransferase</fullName>
    </recommendedName>
</protein>
<dbReference type="PATRIC" id="fig|1423772.3.peg.1510"/>
<accession>A0A0R2BC44</accession>
<feature type="domain" description="Glycosyl transferase family 1" evidence="1">
    <location>
        <begin position="181"/>
        <end position="299"/>
    </location>
</feature>
<dbReference type="RefSeq" id="WP_056958499.1">
    <property type="nucleotide sequence ID" value="NZ_AYYN01000031.1"/>
</dbReference>
<dbReference type="InterPro" id="IPR050194">
    <property type="entry name" value="Glycosyltransferase_grp1"/>
</dbReference>
<evidence type="ECO:0000313" key="3">
    <source>
        <dbReference type="EMBL" id="KRM76721.1"/>
    </source>
</evidence>
<dbReference type="GO" id="GO:0016757">
    <property type="term" value="F:glycosyltransferase activity"/>
    <property type="evidence" value="ECO:0007669"/>
    <property type="project" value="InterPro"/>
</dbReference>
<evidence type="ECO:0000259" key="1">
    <source>
        <dbReference type="Pfam" id="PF00534"/>
    </source>
</evidence>
<evidence type="ECO:0000313" key="4">
    <source>
        <dbReference type="Proteomes" id="UP000051612"/>
    </source>
</evidence>
<feature type="domain" description="Glycosyltransferase subfamily 4-like N-terminal" evidence="2">
    <location>
        <begin position="14"/>
        <end position="172"/>
    </location>
</feature>